<evidence type="ECO:0000259" key="9">
    <source>
        <dbReference type="Pfam" id="PF01699"/>
    </source>
</evidence>
<dbReference type="GO" id="GO:0015369">
    <property type="term" value="F:calcium:proton antiporter activity"/>
    <property type="evidence" value="ECO:0007669"/>
    <property type="project" value="TreeGrafter"/>
</dbReference>
<accession>A0A4Y7QDM3</accession>
<gene>
    <name evidence="10" type="ORF">BD410DRAFT_785721</name>
</gene>
<keyword evidence="4 8" id="KW-0812">Transmembrane</keyword>
<keyword evidence="6" id="KW-0406">Ion transport</keyword>
<keyword evidence="11" id="KW-1185">Reference proteome</keyword>
<dbReference type="GO" id="GO:0000329">
    <property type="term" value="C:fungal-type vacuole membrane"/>
    <property type="evidence" value="ECO:0007669"/>
    <property type="project" value="TreeGrafter"/>
</dbReference>
<organism evidence="10 11">
    <name type="scientific">Rickenella mellea</name>
    <dbReference type="NCBI Taxonomy" id="50990"/>
    <lineage>
        <taxon>Eukaryota</taxon>
        <taxon>Fungi</taxon>
        <taxon>Dikarya</taxon>
        <taxon>Basidiomycota</taxon>
        <taxon>Agaricomycotina</taxon>
        <taxon>Agaricomycetes</taxon>
        <taxon>Hymenochaetales</taxon>
        <taxon>Rickenellaceae</taxon>
        <taxon>Rickenella</taxon>
    </lineage>
</organism>
<evidence type="ECO:0000256" key="6">
    <source>
        <dbReference type="ARBA" id="ARBA00023065"/>
    </source>
</evidence>
<dbReference type="InterPro" id="IPR044880">
    <property type="entry name" value="NCX_ion-bd_dom_sf"/>
</dbReference>
<evidence type="ECO:0000256" key="4">
    <source>
        <dbReference type="ARBA" id="ARBA00022692"/>
    </source>
</evidence>
<dbReference type="Gene3D" id="1.20.1420.30">
    <property type="entry name" value="NCX, central ion-binding region"/>
    <property type="match status" value="1"/>
</dbReference>
<feature type="transmembrane region" description="Helical" evidence="8">
    <location>
        <begin position="270"/>
        <end position="292"/>
    </location>
</feature>
<comment type="subcellular location">
    <subcellularLocation>
        <location evidence="1">Endomembrane system</location>
        <topology evidence="1">Multi-pass membrane protein</topology>
    </subcellularLocation>
</comment>
<feature type="transmembrane region" description="Helical" evidence="8">
    <location>
        <begin position="181"/>
        <end position="201"/>
    </location>
</feature>
<feature type="domain" description="Sodium/calcium exchanger membrane region" evidence="9">
    <location>
        <begin position="270"/>
        <end position="413"/>
    </location>
</feature>
<feature type="domain" description="Sodium/calcium exchanger membrane region" evidence="9">
    <location>
        <begin position="74"/>
        <end position="234"/>
    </location>
</feature>
<reference evidence="10 11" key="1">
    <citation type="submission" date="2018-06" db="EMBL/GenBank/DDBJ databases">
        <title>A transcriptomic atlas of mushroom development highlights an independent origin of complex multicellularity.</title>
        <authorList>
            <consortium name="DOE Joint Genome Institute"/>
            <person name="Krizsan K."/>
            <person name="Almasi E."/>
            <person name="Merenyi Z."/>
            <person name="Sahu N."/>
            <person name="Viragh M."/>
            <person name="Koszo T."/>
            <person name="Mondo S."/>
            <person name="Kiss B."/>
            <person name="Balint B."/>
            <person name="Kues U."/>
            <person name="Barry K."/>
            <person name="Hegedus J.C."/>
            <person name="Henrissat B."/>
            <person name="Johnson J."/>
            <person name="Lipzen A."/>
            <person name="Ohm R."/>
            <person name="Nagy I."/>
            <person name="Pangilinan J."/>
            <person name="Yan J."/>
            <person name="Xiong Y."/>
            <person name="Grigoriev I.V."/>
            <person name="Hibbett D.S."/>
            <person name="Nagy L.G."/>
        </authorList>
    </citation>
    <scope>NUCLEOTIDE SEQUENCE [LARGE SCALE GENOMIC DNA]</scope>
    <source>
        <strain evidence="10 11">SZMC22713</strain>
    </source>
</reference>
<dbReference type="STRING" id="50990.A0A4Y7QDM3"/>
<dbReference type="EMBL" id="ML170165">
    <property type="protein sequence ID" value="TDL24970.1"/>
    <property type="molecule type" value="Genomic_DNA"/>
</dbReference>
<dbReference type="Pfam" id="PF01699">
    <property type="entry name" value="Na_Ca_ex"/>
    <property type="match status" value="2"/>
</dbReference>
<evidence type="ECO:0000256" key="2">
    <source>
        <dbReference type="ARBA" id="ARBA00008170"/>
    </source>
</evidence>
<sequence>MAQTSAPWPPSPTIFRHPGQAPPGSMFTHWRGPVVSPWKFVVKRWLTKLNALLLFLPISVWAHVYDWSPELRLVFACLEIIPMAKLLGESVDVAAESVARGPPPDEGNIDWPEICSDLLQAVCGNAMEVTIGVCALLQDDNRLAQTFIFGSILTKILLGLGCVFMAGGFRYSESNFSTTAAQTGSSLMTLSSITLIIPAAYHARNPDPVGLLTISRAAAVLLLIVYAAFLFFQLRTHAYLFSPVEEESDDEQPPDPNFVLSDFKVGIPSAFALLGITSTAAALCSYFLVSAIEDAPTEELGLPPIFIHAIVLPLLVQCTQILSFFLTPPSEMAESVGLCVGGAIQLATLVLPLLVLLSWACGKAFTLFFVTFETITLSASVVLVTALITDGICNYLEGSMLLVLYCTVAFVMFIN</sequence>
<evidence type="ECO:0000256" key="7">
    <source>
        <dbReference type="ARBA" id="ARBA00023136"/>
    </source>
</evidence>
<evidence type="ECO:0000256" key="1">
    <source>
        <dbReference type="ARBA" id="ARBA00004127"/>
    </source>
</evidence>
<keyword evidence="7 8" id="KW-0472">Membrane</keyword>
<feature type="transmembrane region" description="Helical" evidence="8">
    <location>
        <begin position="147"/>
        <end position="169"/>
    </location>
</feature>
<evidence type="ECO:0000256" key="3">
    <source>
        <dbReference type="ARBA" id="ARBA00022448"/>
    </source>
</evidence>
<dbReference type="OrthoDB" id="1699231at2759"/>
<feature type="transmembrane region" description="Helical" evidence="8">
    <location>
        <begin position="304"/>
        <end position="326"/>
    </location>
</feature>
<dbReference type="AlphaFoldDB" id="A0A4Y7QDM3"/>
<proteinExistence type="inferred from homology"/>
<dbReference type="PANTHER" id="PTHR31503">
    <property type="entry name" value="VACUOLAR CALCIUM ION TRANSPORTER"/>
    <property type="match status" value="1"/>
</dbReference>
<name>A0A4Y7QDM3_9AGAM</name>
<feature type="transmembrane region" description="Helical" evidence="8">
    <location>
        <begin position="395"/>
        <end position="414"/>
    </location>
</feature>
<protein>
    <recommendedName>
        <fullName evidence="9">Sodium/calcium exchanger membrane region domain-containing protein</fullName>
    </recommendedName>
</protein>
<keyword evidence="5 8" id="KW-1133">Transmembrane helix</keyword>
<feature type="transmembrane region" description="Helical" evidence="8">
    <location>
        <begin position="365"/>
        <end position="388"/>
    </location>
</feature>
<evidence type="ECO:0000313" key="10">
    <source>
        <dbReference type="EMBL" id="TDL24970.1"/>
    </source>
</evidence>
<dbReference type="GO" id="GO:0006874">
    <property type="term" value="P:intracellular calcium ion homeostasis"/>
    <property type="evidence" value="ECO:0007669"/>
    <property type="project" value="TreeGrafter"/>
</dbReference>
<dbReference type="InterPro" id="IPR004837">
    <property type="entry name" value="NaCa_Exmemb"/>
</dbReference>
<evidence type="ECO:0000256" key="8">
    <source>
        <dbReference type="SAM" id="Phobius"/>
    </source>
</evidence>
<dbReference type="Proteomes" id="UP000294933">
    <property type="component" value="Unassembled WGS sequence"/>
</dbReference>
<dbReference type="InterPro" id="IPR004713">
    <property type="entry name" value="CaH_exchang"/>
</dbReference>
<evidence type="ECO:0000313" key="11">
    <source>
        <dbReference type="Proteomes" id="UP000294933"/>
    </source>
</evidence>
<dbReference type="VEuPathDB" id="FungiDB:BD410DRAFT_785721"/>
<comment type="similarity">
    <text evidence="2">Belongs to the Ca(2+):cation antiporter (CaCA) (TC 2.A.19) family.</text>
</comment>
<keyword evidence="3" id="KW-0813">Transport</keyword>
<feature type="transmembrane region" description="Helical" evidence="8">
    <location>
        <begin position="213"/>
        <end position="232"/>
    </location>
</feature>
<feature type="transmembrane region" description="Helical" evidence="8">
    <location>
        <begin position="338"/>
        <end position="359"/>
    </location>
</feature>
<evidence type="ECO:0000256" key="5">
    <source>
        <dbReference type="ARBA" id="ARBA00022989"/>
    </source>
</evidence>
<dbReference type="PANTHER" id="PTHR31503:SF22">
    <property type="entry name" value="VACUOLAR CALCIUM ION TRANSPORTER"/>
    <property type="match status" value="1"/>
</dbReference>
<dbReference type="GO" id="GO:0012505">
    <property type="term" value="C:endomembrane system"/>
    <property type="evidence" value="ECO:0007669"/>
    <property type="project" value="UniProtKB-SubCell"/>
</dbReference>